<dbReference type="InterPro" id="IPR016187">
    <property type="entry name" value="CTDL_fold"/>
</dbReference>
<dbReference type="Ensembl" id="ENSORLT00000044308.1">
    <property type="protein sequence ID" value="ENSORLP00000042320.1"/>
    <property type="gene ID" value="ENSORLG00000023827.1"/>
</dbReference>
<proteinExistence type="predicted"/>
<dbReference type="GO" id="GO:0038187">
    <property type="term" value="F:pattern recognition receptor activity"/>
    <property type="evidence" value="ECO:0000318"/>
    <property type="project" value="GO_Central"/>
</dbReference>
<evidence type="ECO:0000313" key="2">
    <source>
        <dbReference type="Ensembl" id="ENSORLP00000042320.1"/>
    </source>
</evidence>
<dbReference type="GeneTree" id="ENSGT00990000204328"/>
<name>A0A3B3IE10_ORYLA</name>
<sequence>MLVQTSEIKHFLKSFIVLMTRTLDRSGGPTVVPCSGTAIGAVATPMTWGDAELHCVSQNANLVSVHRLEVDAFVTMLIRNFDHAEAPTWIGLSDAEKEGGWLWSDGSKVNFQTSVPEEPNNQNGNKNCVTTNCGTTKEWNGIPCTHFLCSTDFGCHKNT</sequence>
<dbReference type="InterPro" id="IPR050111">
    <property type="entry name" value="C-type_lectin/snaclec_domain"/>
</dbReference>
<reference evidence="2" key="3">
    <citation type="submission" date="2025-09" db="UniProtKB">
        <authorList>
            <consortium name="Ensembl"/>
        </authorList>
    </citation>
    <scope>IDENTIFICATION</scope>
    <source>
        <strain evidence="2">Hd-rR</strain>
    </source>
</reference>
<dbReference type="SMART" id="SM00034">
    <property type="entry name" value="CLECT"/>
    <property type="match status" value="1"/>
</dbReference>
<evidence type="ECO:0000259" key="1">
    <source>
        <dbReference type="PROSITE" id="PS50041"/>
    </source>
</evidence>
<dbReference type="SUPFAM" id="SSF56436">
    <property type="entry name" value="C-type lectin-like"/>
    <property type="match status" value="1"/>
</dbReference>
<dbReference type="GO" id="GO:0006955">
    <property type="term" value="P:immune response"/>
    <property type="evidence" value="ECO:0000318"/>
    <property type="project" value="GO_Central"/>
</dbReference>
<organism evidence="2 3">
    <name type="scientific">Oryzias latipes</name>
    <name type="common">Japanese rice fish</name>
    <name type="synonym">Japanese killifish</name>
    <dbReference type="NCBI Taxonomy" id="8090"/>
    <lineage>
        <taxon>Eukaryota</taxon>
        <taxon>Metazoa</taxon>
        <taxon>Chordata</taxon>
        <taxon>Craniata</taxon>
        <taxon>Vertebrata</taxon>
        <taxon>Euteleostomi</taxon>
        <taxon>Actinopterygii</taxon>
        <taxon>Neopterygii</taxon>
        <taxon>Teleostei</taxon>
        <taxon>Neoteleostei</taxon>
        <taxon>Acanthomorphata</taxon>
        <taxon>Ovalentaria</taxon>
        <taxon>Atherinomorphae</taxon>
        <taxon>Beloniformes</taxon>
        <taxon>Adrianichthyidae</taxon>
        <taxon>Oryziinae</taxon>
        <taxon>Oryzias</taxon>
    </lineage>
</organism>
<reference evidence="2" key="2">
    <citation type="submission" date="2025-08" db="UniProtKB">
        <authorList>
            <consortium name="Ensembl"/>
        </authorList>
    </citation>
    <scope>IDENTIFICATION</scope>
    <source>
        <strain evidence="2">Hd-rR</strain>
    </source>
</reference>
<dbReference type="InterPro" id="IPR016186">
    <property type="entry name" value="C-type_lectin-like/link_sf"/>
</dbReference>
<dbReference type="CDD" id="cd00037">
    <property type="entry name" value="CLECT"/>
    <property type="match status" value="1"/>
</dbReference>
<evidence type="ECO:0000313" key="3">
    <source>
        <dbReference type="Proteomes" id="UP000001038"/>
    </source>
</evidence>
<accession>A0A3B3IE10</accession>
<reference evidence="2 3" key="1">
    <citation type="journal article" date="2007" name="Nature">
        <title>The medaka draft genome and insights into vertebrate genome evolution.</title>
        <authorList>
            <person name="Kasahara M."/>
            <person name="Naruse K."/>
            <person name="Sasaki S."/>
            <person name="Nakatani Y."/>
            <person name="Qu W."/>
            <person name="Ahsan B."/>
            <person name="Yamada T."/>
            <person name="Nagayasu Y."/>
            <person name="Doi K."/>
            <person name="Kasai Y."/>
            <person name="Jindo T."/>
            <person name="Kobayashi D."/>
            <person name="Shimada A."/>
            <person name="Toyoda A."/>
            <person name="Kuroki Y."/>
            <person name="Fujiyama A."/>
            <person name="Sasaki T."/>
            <person name="Shimizu A."/>
            <person name="Asakawa S."/>
            <person name="Shimizu N."/>
            <person name="Hashimoto S."/>
            <person name="Yang J."/>
            <person name="Lee Y."/>
            <person name="Matsushima K."/>
            <person name="Sugano S."/>
            <person name="Sakaizumi M."/>
            <person name="Narita T."/>
            <person name="Ohishi K."/>
            <person name="Haga S."/>
            <person name="Ohta F."/>
            <person name="Nomoto H."/>
            <person name="Nogata K."/>
            <person name="Morishita T."/>
            <person name="Endo T."/>
            <person name="Shin-I T."/>
            <person name="Takeda H."/>
            <person name="Morishita S."/>
            <person name="Kohara Y."/>
        </authorList>
    </citation>
    <scope>NUCLEOTIDE SEQUENCE [LARGE SCALE GENOMIC DNA]</scope>
    <source>
        <strain evidence="2 3">Hd-rR</strain>
    </source>
</reference>
<dbReference type="Proteomes" id="UP000001038">
    <property type="component" value="Chromosome 11"/>
</dbReference>
<protein>
    <recommendedName>
        <fullName evidence="1">C-type lectin domain-containing protein</fullName>
    </recommendedName>
</protein>
<keyword evidence="3" id="KW-1185">Reference proteome</keyword>
<dbReference type="Bgee" id="ENSORLG00000023827">
    <property type="expression patterns" value="Expressed in intestine"/>
</dbReference>
<dbReference type="GO" id="GO:0030246">
    <property type="term" value="F:carbohydrate binding"/>
    <property type="evidence" value="ECO:0000318"/>
    <property type="project" value="GO_Central"/>
</dbReference>
<dbReference type="AlphaFoldDB" id="A0A3B3IE10"/>
<feature type="domain" description="C-type lectin" evidence="1">
    <location>
        <begin position="46"/>
        <end position="144"/>
    </location>
</feature>
<dbReference type="Pfam" id="PF00059">
    <property type="entry name" value="Lectin_C"/>
    <property type="match status" value="1"/>
</dbReference>
<dbReference type="Gene3D" id="3.10.100.10">
    <property type="entry name" value="Mannose-Binding Protein A, subunit A"/>
    <property type="match status" value="1"/>
</dbReference>
<dbReference type="InParanoid" id="A0A3B3IE10"/>
<dbReference type="InterPro" id="IPR001304">
    <property type="entry name" value="C-type_lectin-like"/>
</dbReference>
<dbReference type="GO" id="GO:0009897">
    <property type="term" value="C:external side of plasma membrane"/>
    <property type="evidence" value="ECO:0000318"/>
    <property type="project" value="GO_Central"/>
</dbReference>
<dbReference type="PANTHER" id="PTHR22803">
    <property type="entry name" value="MANNOSE, PHOSPHOLIPASE, LECTIN RECEPTOR RELATED"/>
    <property type="match status" value="1"/>
</dbReference>
<dbReference type="PROSITE" id="PS50041">
    <property type="entry name" value="C_TYPE_LECTIN_2"/>
    <property type="match status" value="1"/>
</dbReference>